<comment type="caution">
    <text evidence="1">The sequence shown here is derived from an EMBL/GenBank/DDBJ whole genome shotgun (WGS) entry which is preliminary data.</text>
</comment>
<proteinExistence type="predicted"/>
<reference evidence="1 2" key="1">
    <citation type="submission" date="2024-07" db="EMBL/GenBank/DDBJ databases">
        <authorList>
            <person name="Tripathy S."/>
        </authorList>
    </citation>
    <scope>NUCLEOTIDE SEQUENCE [LARGE SCALE GENOMIC DNA]</scope>
    <source>
        <strain evidence="1 2">VB-61278_2</strain>
    </source>
</reference>
<keyword evidence="2" id="KW-1185">Reference proteome</keyword>
<organism evidence="1 2">
    <name type="scientific">Scytonema tolypothrichoides VB-61278_2</name>
    <dbReference type="NCBI Taxonomy" id="3232314"/>
    <lineage>
        <taxon>Bacteria</taxon>
        <taxon>Bacillati</taxon>
        <taxon>Cyanobacteriota</taxon>
        <taxon>Cyanophyceae</taxon>
        <taxon>Nostocales</taxon>
        <taxon>Scytonemataceae</taxon>
        <taxon>Scytonema</taxon>
    </lineage>
</organism>
<dbReference type="EMBL" id="JBFQGM010000020">
    <property type="protein sequence ID" value="MFL9465975.1"/>
    <property type="molecule type" value="Genomic_DNA"/>
</dbReference>
<dbReference type="Proteomes" id="UP001628874">
    <property type="component" value="Unassembled WGS sequence"/>
</dbReference>
<gene>
    <name evidence="1" type="ORF">AB0759_35835</name>
</gene>
<evidence type="ECO:0008006" key="3">
    <source>
        <dbReference type="Google" id="ProtNLM"/>
    </source>
</evidence>
<protein>
    <recommendedName>
        <fullName evidence="3">Transposase</fullName>
    </recommendedName>
</protein>
<name>A0ABW8WYF9_9CYAN</name>
<evidence type="ECO:0000313" key="1">
    <source>
        <dbReference type="EMBL" id="MFL9465975.1"/>
    </source>
</evidence>
<sequence>VRVDEEIAFLHLSFRTEHESFQSHSAPACGLVSKIVVWITRNLTLASTISPFPCTALGLLDRSTFCGRLYYRTITV</sequence>
<feature type="non-terminal residue" evidence="1">
    <location>
        <position position="1"/>
    </location>
</feature>
<dbReference type="RefSeq" id="WP_408019930.1">
    <property type="nucleotide sequence ID" value="NZ_JBFQGM010000020.1"/>
</dbReference>
<accession>A0ABW8WYF9</accession>
<evidence type="ECO:0000313" key="2">
    <source>
        <dbReference type="Proteomes" id="UP001628874"/>
    </source>
</evidence>